<dbReference type="Proteomes" id="UP000294489">
    <property type="component" value="Unassembled WGS sequence"/>
</dbReference>
<evidence type="ECO:0000256" key="2">
    <source>
        <dbReference type="ARBA" id="ARBA00022692"/>
    </source>
</evidence>
<dbReference type="EMBL" id="SOEC01000015">
    <property type="protein sequence ID" value="TDX26817.1"/>
    <property type="molecule type" value="Genomic_DNA"/>
</dbReference>
<dbReference type="Gene3D" id="3.30.1150.10">
    <property type="match status" value="2"/>
</dbReference>
<dbReference type="Pfam" id="PF13103">
    <property type="entry name" value="TonB_2"/>
    <property type="match status" value="2"/>
</dbReference>
<evidence type="ECO:0000256" key="4">
    <source>
        <dbReference type="ARBA" id="ARBA00023136"/>
    </source>
</evidence>
<keyword evidence="2" id="KW-0812">Transmembrane</keyword>
<dbReference type="NCBIfam" id="TIGR01352">
    <property type="entry name" value="tonB_Cterm"/>
    <property type="match status" value="1"/>
</dbReference>
<feature type="region of interest" description="Disordered" evidence="5">
    <location>
        <begin position="56"/>
        <end position="99"/>
    </location>
</feature>
<gene>
    <name evidence="6" type="ORF">DFO67_11582</name>
</gene>
<keyword evidence="4" id="KW-0472">Membrane</keyword>
<comment type="caution">
    <text evidence="6">The sequence shown here is derived from an EMBL/GenBank/DDBJ whole genome shotgun (WGS) entry which is preliminary data.</text>
</comment>
<evidence type="ECO:0000256" key="5">
    <source>
        <dbReference type="SAM" id="MobiDB-lite"/>
    </source>
</evidence>
<dbReference type="PANTHER" id="PTHR33446:SF2">
    <property type="entry name" value="PROTEIN TONB"/>
    <property type="match status" value="1"/>
</dbReference>
<protein>
    <submittedName>
        <fullName evidence="6">TonB family protein</fullName>
    </submittedName>
</protein>
<comment type="subcellular location">
    <subcellularLocation>
        <location evidence="1">Membrane</location>
        <topology evidence="1">Single-pass membrane protein</topology>
    </subcellularLocation>
</comment>
<keyword evidence="3" id="KW-1133">Transmembrane helix</keyword>
<dbReference type="GO" id="GO:0098797">
    <property type="term" value="C:plasma membrane protein complex"/>
    <property type="evidence" value="ECO:0007669"/>
    <property type="project" value="TreeGrafter"/>
</dbReference>
<dbReference type="GO" id="GO:0031992">
    <property type="term" value="F:energy transducer activity"/>
    <property type="evidence" value="ECO:0007669"/>
    <property type="project" value="TreeGrafter"/>
</dbReference>
<evidence type="ECO:0000313" key="7">
    <source>
        <dbReference type="Proteomes" id="UP000294489"/>
    </source>
</evidence>
<dbReference type="AlphaFoldDB" id="A0A4R8FTQ5"/>
<evidence type="ECO:0000256" key="3">
    <source>
        <dbReference type="ARBA" id="ARBA00022989"/>
    </source>
</evidence>
<feature type="region of interest" description="Disordered" evidence="5">
    <location>
        <begin position="150"/>
        <end position="170"/>
    </location>
</feature>
<name>A0A4R8FTQ5_9GAMM</name>
<accession>A0A4R8FTQ5</accession>
<reference evidence="6 7" key="1">
    <citation type="submission" date="2019-03" db="EMBL/GenBank/DDBJ databases">
        <title>Freshwater and sediment microbial communities from various areas in North America, analyzing microbe dynamics in response to fracking.</title>
        <authorList>
            <person name="Lamendella R."/>
        </authorList>
    </citation>
    <scope>NUCLEOTIDE SEQUENCE [LARGE SCALE GENOMIC DNA]</scope>
    <source>
        <strain evidence="6 7">6_TX</strain>
    </source>
</reference>
<proteinExistence type="predicted"/>
<dbReference type="InterPro" id="IPR051045">
    <property type="entry name" value="TonB-dependent_transducer"/>
</dbReference>
<dbReference type="RefSeq" id="WP_166671093.1">
    <property type="nucleotide sequence ID" value="NZ_SOEC01000015.1"/>
</dbReference>
<dbReference type="PANTHER" id="PTHR33446">
    <property type="entry name" value="PROTEIN TONB-RELATED"/>
    <property type="match status" value="1"/>
</dbReference>
<sequence length="391" mass="41782">MNRTTLVLLTGGLSAIGAVAVWTGYGNEVSEKAIGQIESPKVEDLVSLFEPNESIESKGESRYPLLPIPPAPGHEQETSAADAPPLDTIDPDVSSYHDTAEPRYLDGLSKQQSASESSEAVSPEQMQAVLDGLVAEGSAPNVLTEQGMDIPEATSSKVPGKASIDETPADVSPELQEAIQVIGVRVGQHWRVPPSEIQRHGAIVTLALDAQGEIVQATISRSSGHELYDQSVINAARDAAPFEEVMALPDGVRQQLAKFNLTFGSLAAIEAHEAQTQQAAVMQQQVHEPQEHAEEQAYLLGVKQRIGKAWVIPDGITIPHEMTVIAGLAAPFGTVSKAEVLRSSGDTALDESIVRAVRQAGPFSEMRNMPLADQQALAEFRVRFLPTGEVL</sequence>
<evidence type="ECO:0000256" key="1">
    <source>
        <dbReference type="ARBA" id="ARBA00004167"/>
    </source>
</evidence>
<evidence type="ECO:0000313" key="6">
    <source>
        <dbReference type="EMBL" id="TDX26817.1"/>
    </source>
</evidence>
<dbReference type="InterPro" id="IPR006260">
    <property type="entry name" value="TonB/TolA_C"/>
</dbReference>
<organism evidence="6 7">
    <name type="scientific">Modicisalibacter xianhensis</name>
    <dbReference type="NCBI Taxonomy" id="442341"/>
    <lineage>
        <taxon>Bacteria</taxon>
        <taxon>Pseudomonadati</taxon>
        <taxon>Pseudomonadota</taxon>
        <taxon>Gammaproteobacteria</taxon>
        <taxon>Oceanospirillales</taxon>
        <taxon>Halomonadaceae</taxon>
        <taxon>Modicisalibacter</taxon>
    </lineage>
</organism>
<dbReference type="SUPFAM" id="SSF74653">
    <property type="entry name" value="TolA/TonB C-terminal domain"/>
    <property type="match status" value="2"/>
</dbReference>